<dbReference type="CDD" id="cd17535">
    <property type="entry name" value="REC_NarL-like"/>
    <property type="match status" value="1"/>
</dbReference>
<proteinExistence type="predicted"/>
<keyword evidence="2 6" id="KW-0238">DNA-binding</keyword>
<gene>
    <name evidence="6" type="ORF">Y958_31075</name>
</gene>
<dbReference type="PROSITE" id="PS50043">
    <property type="entry name" value="HTH_LUXR_2"/>
    <property type="match status" value="1"/>
</dbReference>
<evidence type="ECO:0000313" key="6">
    <source>
        <dbReference type="EMBL" id="ASG25377.1"/>
    </source>
</evidence>
<dbReference type="PANTHER" id="PTHR45566">
    <property type="entry name" value="HTH-TYPE TRANSCRIPTIONAL REGULATOR YHJB-RELATED"/>
    <property type="match status" value="1"/>
</dbReference>
<dbReference type="PROSITE" id="PS00622">
    <property type="entry name" value="HTH_LUXR_1"/>
    <property type="match status" value="1"/>
</dbReference>
<dbReference type="InterPro" id="IPR011006">
    <property type="entry name" value="CheY-like_superfamily"/>
</dbReference>
<dbReference type="PRINTS" id="PR00038">
    <property type="entry name" value="HTHLUXR"/>
</dbReference>
<reference evidence="6 7" key="1">
    <citation type="submission" date="2017-06" db="EMBL/GenBank/DDBJ databases">
        <title>Complete genome sequence of Nitrospirillum amazonense strain CBAmC, an endophytic nitrogen-fixing and plant growth-promoting bacterium, isolated from sugarcane.</title>
        <authorList>
            <person name="Schwab S."/>
            <person name="dos Santos Teixeira K.R."/>
            <person name="Simoes Araujo J.L."/>
            <person name="Soares Vidal M."/>
            <person name="Borges de Freitas H.R."/>
            <person name="Rivello Crivelaro A.L."/>
            <person name="Bueno de Camargo Nunes A."/>
            <person name="dos Santos C.M."/>
            <person name="Palmeira da Silva Rosa D."/>
            <person name="da Silva Padilha D."/>
            <person name="da Silva E."/>
            <person name="Araujo Terra L."/>
            <person name="Soares Mendes V."/>
            <person name="Farinelli L."/>
            <person name="Magalhaes Cruz L."/>
            <person name="Baldani J.I."/>
        </authorList>
    </citation>
    <scope>NUCLEOTIDE SEQUENCE [LARGE SCALE GENOMIC DNA]</scope>
    <source>
        <strain evidence="6 7">CBAmC</strain>
    </source>
</reference>
<dbReference type="SUPFAM" id="SSF52172">
    <property type="entry name" value="CheY-like"/>
    <property type="match status" value="1"/>
</dbReference>
<name>A0A248K310_9PROT</name>
<dbReference type="AlphaFoldDB" id="A0A248K310"/>
<dbReference type="InterPro" id="IPR000792">
    <property type="entry name" value="Tscrpt_reg_LuxR_C"/>
</dbReference>
<evidence type="ECO:0000313" key="7">
    <source>
        <dbReference type="Proteomes" id="UP000197153"/>
    </source>
</evidence>
<dbReference type="RefSeq" id="WP_088875740.1">
    <property type="nucleotide sequence ID" value="NZ_CP022113.1"/>
</dbReference>
<organism evidence="6 7">
    <name type="scientific">Nitrospirillum viridazoti CBAmc</name>
    <dbReference type="NCBI Taxonomy" id="1441467"/>
    <lineage>
        <taxon>Bacteria</taxon>
        <taxon>Pseudomonadati</taxon>
        <taxon>Pseudomonadota</taxon>
        <taxon>Alphaproteobacteria</taxon>
        <taxon>Rhodospirillales</taxon>
        <taxon>Azospirillaceae</taxon>
        <taxon>Nitrospirillum</taxon>
        <taxon>Nitrospirillum viridazoti</taxon>
    </lineage>
</organism>
<feature type="domain" description="Response regulatory" evidence="5">
    <location>
        <begin position="3"/>
        <end position="120"/>
    </location>
</feature>
<dbReference type="SUPFAM" id="SSF46894">
    <property type="entry name" value="C-terminal effector domain of the bipartite response regulators"/>
    <property type="match status" value="1"/>
</dbReference>
<dbReference type="SMART" id="SM00448">
    <property type="entry name" value="REC"/>
    <property type="match status" value="1"/>
</dbReference>
<protein>
    <submittedName>
        <fullName evidence="6">DNA-binding response regulator</fullName>
    </submittedName>
</protein>
<evidence type="ECO:0000259" key="5">
    <source>
        <dbReference type="PROSITE" id="PS50110"/>
    </source>
</evidence>
<dbReference type="Gene3D" id="3.40.50.2300">
    <property type="match status" value="1"/>
</dbReference>
<sequence length="223" mass="23920">MPQIIIADDHPMVRGALALAVESAFDQPEILECAHLAGVMQLLESIGAADLLLLDLRMPGVDGFEGLVRIRSQFPATPVVVISALEDPRLVREALALGAMGFIPKSTPRAEIVAALSLVAAGGTYRPDDLSLAEPAPDSKGRAADDDFLQRVLTLTPQQRRVLQLLGTGKLNKEIAYDLDIAETTVKAHVSSILHKLRVYSRTQAVVMAGRLHLDSFADVAEG</sequence>
<dbReference type="SMART" id="SM00421">
    <property type="entry name" value="HTH_LUXR"/>
    <property type="match status" value="1"/>
</dbReference>
<dbReference type="GO" id="GO:0000160">
    <property type="term" value="P:phosphorelay signal transduction system"/>
    <property type="evidence" value="ECO:0007669"/>
    <property type="project" value="InterPro"/>
</dbReference>
<dbReference type="PANTHER" id="PTHR45566:SF1">
    <property type="entry name" value="HTH-TYPE TRANSCRIPTIONAL REGULATOR YHJB-RELATED"/>
    <property type="match status" value="1"/>
</dbReference>
<dbReference type="PROSITE" id="PS50110">
    <property type="entry name" value="RESPONSE_REGULATORY"/>
    <property type="match status" value="1"/>
</dbReference>
<dbReference type="Pfam" id="PF00072">
    <property type="entry name" value="Response_reg"/>
    <property type="match status" value="1"/>
</dbReference>
<evidence type="ECO:0000256" key="3">
    <source>
        <dbReference type="PROSITE-ProRule" id="PRU00169"/>
    </source>
</evidence>
<dbReference type="KEGG" id="nao:Y958_31075"/>
<dbReference type="Proteomes" id="UP000197153">
    <property type="component" value="Chromosome 4"/>
</dbReference>
<dbReference type="GO" id="GO:0003677">
    <property type="term" value="F:DNA binding"/>
    <property type="evidence" value="ECO:0007669"/>
    <property type="project" value="UniProtKB-KW"/>
</dbReference>
<evidence type="ECO:0000256" key="2">
    <source>
        <dbReference type="ARBA" id="ARBA00023125"/>
    </source>
</evidence>
<dbReference type="InterPro" id="IPR001789">
    <property type="entry name" value="Sig_transdc_resp-reg_receiver"/>
</dbReference>
<keyword evidence="1 3" id="KW-0597">Phosphoprotein</keyword>
<dbReference type="CDD" id="cd06170">
    <property type="entry name" value="LuxR_C_like"/>
    <property type="match status" value="1"/>
</dbReference>
<dbReference type="InterPro" id="IPR058245">
    <property type="entry name" value="NreC/VraR/RcsB-like_REC"/>
</dbReference>
<keyword evidence="7" id="KW-1185">Reference proteome</keyword>
<dbReference type="Pfam" id="PF00196">
    <property type="entry name" value="GerE"/>
    <property type="match status" value="1"/>
</dbReference>
<accession>A0A248K310</accession>
<feature type="domain" description="HTH luxR-type" evidence="4">
    <location>
        <begin position="148"/>
        <end position="213"/>
    </location>
</feature>
<feature type="modified residue" description="4-aspartylphosphate" evidence="3">
    <location>
        <position position="55"/>
    </location>
</feature>
<dbReference type="EMBL" id="CP022113">
    <property type="protein sequence ID" value="ASG25377.1"/>
    <property type="molecule type" value="Genomic_DNA"/>
</dbReference>
<evidence type="ECO:0000259" key="4">
    <source>
        <dbReference type="PROSITE" id="PS50043"/>
    </source>
</evidence>
<dbReference type="GO" id="GO:0006355">
    <property type="term" value="P:regulation of DNA-templated transcription"/>
    <property type="evidence" value="ECO:0007669"/>
    <property type="project" value="InterPro"/>
</dbReference>
<dbReference type="InterPro" id="IPR051015">
    <property type="entry name" value="EvgA-like"/>
</dbReference>
<evidence type="ECO:0000256" key="1">
    <source>
        <dbReference type="ARBA" id="ARBA00022553"/>
    </source>
</evidence>
<dbReference type="InterPro" id="IPR016032">
    <property type="entry name" value="Sig_transdc_resp-reg_C-effctor"/>
</dbReference>